<accession>A0ABZ2Z929</accession>
<sequence length="60" mass="6628">MKKAAYLLAITALAACEQSADIPVPYEGDRIVVNSLVQEDSVIYLRLTRSQPPAPRLSRK</sequence>
<dbReference type="PROSITE" id="PS51257">
    <property type="entry name" value="PROKAR_LIPOPROTEIN"/>
    <property type="match status" value="1"/>
</dbReference>
<name>A0ABZ2Z929_9BACT</name>
<keyword evidence="2" id="KW-1185">Reference proteome</keyword>
<dbReference type="EMBL" id="CP150096">
    <property type="protein sequence ID" value="WZN48177.1"/>
    <property type="molecule type" value="Genomic_DNA"/>
</dbReference>
<organism evidence="1 2">
    <name type="scientific">Chitinophaga caseinilytica</name>
    <dbReference type="NCBI Taxonomy" id="2267521"/>
    <lineage>
        <taxon>Bacteria</taxon>
        <taxon>Pseudomonadati</taxon>
        <taxon>Bacteroidota</taxon>
        <taxon>Chitinophagia</taxon>
        <taxon>Chitinophagales</taxon>
        <taxon>Chitinophagaceae</taxon>
        <taxon>Chitinophaga</taxon>
    </lineage>
</organism>
<evidence type="ECO:0000313" key="1">
    <source>
        <dbReference type="EMBL" id="WZN48177.1"/>
    </source>
</evidence>
<proteinExistence type="predicted"/>
<reference evidence="1 2" key="1">
    <citation type="submission" date="2024-03" db="EMBL/GenBank/DDBJ databases">
        <title>Chitinophaga caseinilytica sp. nov., a casein hydrolysing bacterium isolated from forest soil.</title>
        <authorList>
            <person name="Lee D.S."/>
            <person name="Han D.M."/>
            <person name="Baek J.H."/>
            <person name="Choi D.G."/>
            <person name="Jeon J.H."/>
            <person name="Jeon C.O."/>
        </authorList>
    </citation>
    <scope>NUCLEOTIDE SEQUENCE [LARGE SCALE GENOMIC DNA]</scope>
    <source>
        <strain evidence="1 2">KACC 19118</strain>
    </source>
</reference>
<gene>
    <name evidence="1" type="ORF">WJU22_08315</name>
</gene>
<dbReference type="Proteomes" id="UP001449657">
    <property type="component" value="Chromosome"/>
</dbReference>
<evidence type="ECO:0000313" key="2">
    <source>
        <dbReference type="Proteomes" id="UP001449657"/>
    </source>
</evidence>
<protein>
    <submittedName>
        <fullName evidence="1">Uncharacterized protein</fullName>
    </submittedName>
</protein>
<dbReference type="RefSeq" id="WP_341842774.1">
    <property type="nucleotide sequence ID" value="NZ_CP149792.1"/>
</dbReference>